<protein>
    <submittedName>
        <fullName evidence="2 4">Uncharacterized protein</fullName>
    </submittedName>
</protein>
<evidence type="ECO:0000256" key="1">
    <source>
        <dbReference type="SAM" id="MobiDB-lite"/>
    </source>
</evidence>
<reference evidence="2 3" key="2">
    <citation type="submission" date="2018-11" db="EMBL/GenBank/DDBJ databases">
        <authorList>
            <consortium name="Pathogen Informatics"/>
        </authorList>
    </citation>
    <scope>NUCLEOTIDE SEQUENCE [LARGE SCALE GENOMIC DNA]</scope>
</reference>
<dbReference type="WBParaSite" id="GPUH_0000880201-mRNA-1">
    <property type="protein sequence ID" value="GPUH_0000880201-mRNA-1"/>
    <property type="gene ID" value="GPUH_0000880201"/>
</dbReference>
<reference evidence="4" key="1">
    <citation type="submission" date="2016-06" db="UniProtKB">
        <authorList>
            <consortium name="WormBaseParasite"/>
        </authorList>
    </citation>
    <scope>IDENTIFICATION</scope>
</reference>
<organism evidence="4">
    <name type="scientific">Gongylonema pulchrum</name>
    <dbReference type="NCBI Taxonomy" id="637853"/>
    <lineage>
        <taxon>Eukaryota</taxon>
        <taxon>Metazoa</taxon>
        <taxon>Ecdysozoa</taxon>
        <taxon>Nematoda</taxon>
        <taxon>Chromadorea</taxon>
        <taxon>Rhabditida</taxon>
        <taxon>Spirurina</taxon>
        <taxon>Spiruromorpha</taxon>
        <taxon>Spiruroidea</taxon>
        <taxon>Gongylonematidae</taxon>
        <taxon>Gongylonema</taxon>
    </lineage>
</organism>
<name>A0A183DJA1_9BILA</name>
<feature type="region of interest" description="Disordered" evidence="1">
    <location>
        <begin position="23"/>
        <end position="85"/>
    </location>
</feature>
<proteinExistence type="predicted"/>
<evidence type="ECO:0000313" key="2">
    <source>
        <dbReference type="EMBL" id="VDK65297.1"/>
    </source>
</evidence>
<dbReference type="Proteomes" id="UP000271098">
    <property type="component" value="Unassembled WGS sequence"/>
</dbReference>
<evidence type="ECO:0000313" key="4">
    <source>
        <dbReference type="WBParaSite" id="GPUH_0000880201-mRNA-1"/>
    </source>
</evidence>
<keyword evidence="3" id="KW-1185">Reference proteome</keyword>
<accession>A0A183DJA1</accession>
<evidence type="ECO:0000313" key="3">
    <source>
        <dbReference type="Proteomes" id="UP000271098"/>
    </source>
</evidence>
<dbReference type="EMBL" id="UYRT01026593">
    <property type="protein sequence ID" value="VDK65297.1"/>
    <property type="molecule type" value="Genomic_DNA"/>
</dbReference>
<gene>
    <name evidence="2" type="ORF">GPUH_LOCUS8791</name>
</gene>
<sequence length="144" mass="16471">MVGRTMEGDKFLDGYDKEEYIVPPSTPVQLNRLPPDSACATPHSFLSAPSDDEQKSDETLQKYIWPGKASGKNEDKDQEESAGSDFSISNRLLNSLEKYYPYTLVRKAKSTWIISKHNILISAFSLSFFPDWLSRFHRSKRIFS</sequence>
<dbReference type="AlphaFoldDB" id="A0A183DJA1"/>